<dbReference type="GO" id="GO:0016020">
    <property type="term" value="C:membrane"/>
    <property type="evidence" value="ECO:0007669"/>
    <property type="project" value="InterPro"/>
</dbReference>
<dbReference type="GO" id="GO:0016051">
    <property type="term" value="P:carbohydrate biosynthetic process"/>
    <property type="evidence" value="ECO:0007669"/>
    <property type="project" value="InterPro"/>
</dbReference>
<keyword evidence="9" id="KW-1185">Reference proteome</keyword>
<dbReference type="AlphaFoldDB" id="A0A964BQD1"/>
<evidence type="ECO:0000256" key="7">
    <source>
        <dbReference type="ARBA" id="ARBA00023180"/>
    </source>
</evidence>
<reference evidence="8" key="1">
    <citation type="journal article" date="2021" name="Antonie Van Leeuwenhoek">
        <title>Draft genome and description of Waterburya agarophytonicola gen. nov. sp. nov. (Pleurocapsales, Cyanobacteria): a seaweed symbiont.</title>
        <authorList>
            <person name="Bonthond G."/>
            <person name="Shalygin S."/>
            <person name="Bayer T."/>
            <person name="Weinberger F."/>
        </authorList>
    </citation>
    <scope>NUCLEOTIDE SEQUENCE</scope>
    <source>
        <strain evidence="8">KI4</strain>
    </source>
</reference>
<evidence type="ECO:0000256" key="4">
    <source>
        <dbReference type="ARBA" id="ARBA00022989"/>
    </source>
</evidence>
<keyword evidence="6" id="KW-0472">Membrane</keyword>
<dbReference type="InterPro" id="IPR027417">
    <property type="entry name" value="P-loop_NTPase"/>
</dbReference>
<accession>A0A964BQD1</accession>
<gene>
    <name evidence="8" type="ORF">I4641_07755</name>
</gene>
<dbReference type="Pfam" id="PF03567">
    <property type="entry name" value="Sulfotransfer_2"/>
    <property type="match status" value="1"/>
</dbReference>
<dbReference type="InterPro" id="IPR005331">
    <property type="entry name" value="Sulfotransferase"/>
</dbReference>
<evidence type="ECO:0000256" key="2">
    <source>
        <dbReference type="ARBA" id="ARBA00022679"/>
    </source>
</evidence>
<sequence>MYAQNSTLPVYSVDSLHGFQLLSQQPKLKYYQGRNFALHKRRAIYFEVPKVACSSMILKCADWIDLEIDRKRIHSKENKAIIPKVELNLLDTEYKNYFKFTFVRNPWDRLVSCYKDKVRSDANFNNSIYKNGVHTSFIKYNLFTAGMNFEDFVEAVCNIDDSQADAHILSQYHFVTDRQGVIFMNFIGKFENLREDFAKVAGRLDISDRELPHKNSSKKSKKKHYSEYYSESTKAKVAQRYAKDIKIFNYQFTA</sequence>
<dbReference type="RefSeq" id="WP_229639907.1">
    <property type="nucleotide sequence ID" value="NZ_JADWDC010000013.1"/>
</dbReference>
<comment type="subcellular location">
    <subcellularLocation>
        <location evidence="1">Golgi apparatus membrane</location>
        <topology evidence="1">Single-pass type II membrane protein</topology>
    </subcellularLocation>
</comment>
<name>A0A964BQD1_9CYAN</name>
<dbReference type="GO" id="GO:0008146">
    <property type="term" value="F:sulfotransferase activity"/>
    <property type="evidence" value="ECO:0007669"/>
    <property type="project" value="InterPro"/>
</dbReference>
<evidence type="ECO:0000256" key="5">
    <source>
        <dbReference type="ARBA" id="ARBA00023034"/>
    </source>
</evidence>
<protein>
    <submittedName>
        <fullName evidence="8">Sulfotransferase family 2 domain-containing protein</fullName>
    </submittedName>
</protein>
<evidence type="ECO:0000256" key="6">
    <source>
        <dbReference type="ARBA" id="ARBA00023136"/>
    </source>
</evidence>
<dbReference type="SUPFAM" id="SSF52540">
    <property type="entry name" value="P-loop containing nucleoside triphosphate hydrolases"/>
    <property type="match status" value="1"/>
</dbReference>
<organism evidence="8 9">
    <name type="scientific">Waterburya agarophytonicola KI4</name>
    <dbReference type="NCBI Taxonomy" id="2874699"/>
    <lineage>
        <taxon>Bacteria</taxon>
        <taxon>Bacillati</taxon>
        <taxon>Cyanobacteriota</taxon>
        <taxon>Cyanophyceae</taxon>
        <taxon>Pleurocapsales</taxon>
        <taxon>Hyellaceae</taxon>
        <taxon>Waterburya</taxon>
        <taxon>Waterburya agarophytonicola</taxon>
    </lineage>
</organism>
<keyword evidence="4" id="KW-1133">Transmembrane helix</keyword>
<dbReference type="EMBL" id="JADWDC010000013">
    <property type="protein sequence ID" value="MCC0176871.1"/>
    <property type="molecule type" value="Genomic_DNA"/>
</dbReference>
<dbReference type="PANTHER" id="PTHR12137:SF54">
    <property type="entry name" value="CARBOHYDRATE SULFOTRANSFERASE"/>
    <property type="match status" value="1"/>
</dbReference>
<evidence type="ECO:0000256" key="3">
    <source>
        <dbReference type="ARBA" id="ARBA00022692"/>
    </source>
</evidence>
<dbReference type="PANTHER" id="PTHR12137">
    <property type="entry name" value="CARBOHYDRATE SULFOTRANSFERASE"/>
    <property type="match status" value="1"/>
</dbReference>
<evidence type="ECO:0000256" key="1">
    <source>
        <dbReference type="ARBA" id="ARBA00004323"/>
    </source>
</evidence>
<keyword evidence="7" id="KW-0325">Glycoprotein</keyword>
<evidence type="ECO:0000313" key="9">
    <source>
        <dbReference type="Proteomes" id="UP000729733"/>
    </source>
</evidence>
<comment type="caution">
    <text evidence="8">The sequence shown here is derived from an EMBL/GenBank/DDBJ whole genome shotgun (WGS) entry which is preliminary data.</text>
</comment>
<keyword evidence="5" id="KW-0333">Golgi apparatus</keyword>
<evidence type="ECO:0000313" key="8">
    <source>
        <dbReference type="EMBL" id="MCC0176871.1"/>
    </source>
</evidence>
<keyword evidence="3" id="KW-0812">Transmembrane</keyword>
<proteinExistence type="predicted"/>
<dbReference type="InterPro" id="IPR018011">
    <property type="entry name" value="Carb_sulfotrans_8-10"/>
</dbReference>
<keyword evidence="2" id="KW-0808">Transferase</keyword>
<dbReference type="Proteomes" id="UP000729733">
    <property type="component" value="Unassembled WGS sequence"/>
</dbReference>